<dbReference type="PANTHER" id="PTHR38459">
    <property type="entry name" value="PROPHAGE BACTOPRENOL-LINKED GLUCOSE TRANSLOCASE HOMOLOG"/>
    <property type="match status" value="1"/>
</dbReference>
<feature type="transmembrane region" description="Helical" evidence="6">
    <location>
        <begin position="99"/>
        <end position="122"/>
    </location>
</feature>
<accession>A0ABW4LZM7</accession>
<dbReference type="RefSeq" id="WP_377396899.1">
    <property type="nucleotide sequence ID" value="NZ_JBHUEQ010000004.1"/>
</dbReference>
<evidence type="ECO:0000256" key="4">
    <source>
        <dbReference type="ARBA" id="ARBA00022989"/>
    </source>
</evidence>
<evidence type="ECO:0000256" key="2">
    <source>
        <dbReference type="ARBA" id="ARBA00009399"/>
    </source>
</evidence>
<dbReference type="Proteomes" id="UP001597322">
    <property type="component" value="Unassembled WGS sequence"/>
</dbReference>
<dbReference type="InterPro" id="IPR007267">
    <property type="entry name" value="GtrA_DPMS_TM"/>
</dbReference>
<evidence type="ECO:0000313" key="8">
    <source>
        <dbReference type="EMBL" id="MFD1744650.1"/>
    </source>
</evidence>
<proteinExistence type="inferred from homology"/>
<dbReference type="PANTHER" id="PTHR38459:SF1">
    <property type="entry name" value="PROPHAGE BACTOPRENOL-LINKED GLUCOSE TRANSLOCASE HOMOLOG"/>
    <property type="match status" value="1"/>
</dbReference>
<evidence type="ECO:0000259" key="7">
    <source>
        <dbReference type="Pfam" id="PF04138"/>
    </source>
</evidence>
<feature type="transmembrane region" description="Helical" evidence="6">
    <location>
        <begin position="71"/>
        <end position="93"/>
    </location>
</feature>
<gene>
    <name evidence="8" type="ORF">ACFSE1_04175</name>
</gene>
<comment type="caution">
    <text evidence="8">The sequence shown here is derived from an EMBL/GenBank/DDBJ whole genome shotgun (WGS) entry which is preliminary data.</text>
</comment>
<evidence type="ECO:0000313" key="9">
    <source>
        <dbReference type="Proteomes" id="UP001597322"/>
    </source>
</evidence>
<keyword evidence="4 6" id="KW-1133">Transmembrane helix</keyword>
<dbReference type="Pfam" id="PF04138">
    <property type="entry name" value="GtrA_DPMS_TM"/>
    <property type="match status" value="1"/>
</dbReference>
<evidence type="ECO:0000256" key="6">
    <source>
        <dbReference type="SAM" id="Phobius"/>
    </source>
</evidence>
<keyword evidence="5 6" id="KW-0472">Membrane</keyword>
<feature type="transmembrane region" description="Helical" evidence="6">
    <location>
        <begin position="34"/>
        <end position="51"/>
    </location>
</feature>
<keyword evidence="3 6" id="KW-0812">Transmembrane</keyword>
<evidence type="ECO:0000256" key="1">
    <source>
        <dbReference type="ARBA" id="ARBA00004141"/>
    </source>
</evidence>
<name>A0ABW4LZM7_9HYPH</name>
<comment type="similarity">
    <text evidence="2">Belongs to the GtrA family.</text>
</comment>
<organism evidence="8 9">
    <name type="scientific">Rhizobium helianthi</name>
    <dbReference type="NCBI Taxonomy" id="1132695"/>
    <lineage>
        <taxon>Bacteria</taxon>
        <taxon>Pseudomonadati</taxon>
        <taxon>Pseudomonadota</taxon>
        <taxon>Alphaproteobacteria</taxon>
        <taxon>Hyphomicrobiales</taxon>
        <taxon>Rhizobiaceae</taxon>
        <taxon>Rhizobium/Agrobacterium group</taxon>
        <taxon>Rhizobium</taxon>
    </lineage>
</organism>
<evidence type="ECO:0000256" key="3">
    <source>
        <dbReference type="ARBA" id="ARBA00022692"/>
    </source>
</evidence>
<protein>
    <submittedName>
        <fullName evidence="8">GtrA family protein</fullName>
    </submittedName>
</protein>
<dbReference type="EMBL" id="JBHUEQ010000004">
    <property type="protein sequence ID" value="MFD1744650.1"/>
    <property type="molecule type" value="Genomic_DNA"/>
</dbReference>
<dbReference type="InterPro" id="IPR051401">
    <property type="entry name" value="GtrA_CellWall_Glycosyl"/>
</dbReference>
<keyword evidence="9" id="KW-1185">Reference proteome</keyword>
<evidence type="ECO:0000256" key="5">
    <source>
        <dbReference type="ARBA" id="ARBA00023136"/>
    </source>
</evidence>
<feature type="domain" description="GtrA/DPMS transmembrane" evidence="7">
    <location>
        <begin position="7"/>
        <end position="122"/>
    </location>
</feature>
<sequence length="132" mass="14644">MKRMAWFLLAGGIGFVIDAGLTHLLIAKAGFSPFFARIPAIMAAMAATFIINRSRTFGRSPHSLAKEGFRYWVVGITSAVLNYAVYSLLMRGLPSLQPLVAVICGSATATFYSFFGYSRFVFRHHSRNKESR</sequence>
<comment type="subcellular location">
    <subcellularLocation>
        <location evidence="1">Membrane</location>
        <topology evidence="1">Multi-pass membrane protein</topology>
    </subcellularLocation>
</comment>
<reference evidence="9" key="1">
    <citation type="journal article" date="2019" name="Int. J. Syst. Evol. Microbiol.">
        <title>The Global Catalogue of Microorganisms (GCM) 10K type strain sequencing project: providing services to taxonomists for standard genome sequencing and annotation.</title>
        <authorList>
            <consortium name="The Broad Institute Genomics Platform"/>
            <consortium name="The Broad Institute Genome Sequencing Center for Infectious Disease"/>
            <person name="Wu L."/>
            <person name="Ma J."/>
        </authorList>
    </citation>
    <scope>NUCLEOTIDE SEQUENCE [LARGE SCALE GENOMIC DNA]</scope>
    <source>
        <strain evidence="9">CG52</strain>
    </source>
</reference>